<gene>
    <name evidence="1" type="ORF">SPELUC_LOCUS17244</name>
</gene>
<keyword evidence="2" id="KW-1185">Reference proteome</keyword>
<feature type="non-terminal residue" evidence="1">
    <location>
        <position position="102"/>
    </location>
</feature>
<evidence type="ECO:0000313" key="1">
    <source>
        <dbReference type="EMBL" id="CAG8791227.1"/>
    </source>
</evidence>
<proteinExistence type="predicted"/>
<comment type="caution">
    <text evidence="1">The sequence shown here is derived from an EMBL/GenBank/DDBJ whole genome shotgun (WGS) entry which is preliminary data.</text>
</comment>
<protein>
    <submittedName>
        <fullName evidence="1">17753_t:CDS:1</fullName>
    </submittedName>
</protein>
<evidence type="ECO:0000313" key="2">
    <source>
        <dbReference type="Proteomes" id="UP000789366"/>
    </source>
</evidence>
<dbReference type="Proteomes" id="UP000789366">
    <property type="component" value="Unassembled WGS sequence"/>
</dbReference>
<accession>A0ACA9RF19</accession>
<reference evidence="1" key="1">
    <citation type="submission" date="2021-06" db="EMBL/GenBank/DDBJ databases">
        <authorList>
            <person name="Kallberg Y."/>
            <person name="Tangrot J."/>
            <person name="Rosling A."/>
        </authorList>
    </citation>
    <scope>NUCLEOTIDE SEQUENCE</scope>
    <source>
        <strain evidence="1">28 12/20/2015</strain>
    </source>
</reference>
<name>A0ACA9RF19_9GLOM</name>
<sequence length="102" mass="12371">MVLKDILPIHDQKIWAYFANAVSIMSQRIITSEEINHEHSLFVKFLKKFQKLYGSNMITPNMHYYLHLKNNMLNYGSWYSYWCYAYKRLNRQIASFHTSERT</sequence>
<organism evidence="1 2">
    <name type="scientific">Cetraspora pellucida</name>
    <dbReference type="NCBI Taxonomy" id="1433469"/>
    <lineage>
        <taxon>Eukaryota</taxon>
        <taxon>Fungi</taxon>
        <taxon>Fungi incertae sedis</taxon>
        <taxon>Mucoromycota</taxon>
        <taxon>Glomeromycotina</taxon>
        <taxon>Glomeromycetes</taxon>
        <taxon>Diversisporales</taxon>
        <taxon>Gigasporaceae</taxon>
        <taxon>Cetraspora</taxon>
    </lineage>
</organism>
<dbReference type="EMBL" id="CAJVPW010069300">
    <property type="protein sequence ID" value="CAG8791227.1"/>
    <property type="molecule type" value="Genomic_DNA"/>
</dbReference>